<gene>
    <name evidence="1" type="ORF">KEM09_21325</name>
</gene>
<protein>
    <submittedName>
        <fullName evidence="1">DUF2971 domain-containing protein</fullName>
    </submittedName>
</protein>
<evidence type="ECO:0000313" key="1">
    <source>
        <dbReference type="EMBL" id="MBS2213964.1"/>
    </source>
</evidence>
<evidence type="ECO:0000313" key="2">
    <source>
        <dbReference type="Proteomes" id="UP000721861"/>
    </source>
</evidence>
<dbReference type="InterPro" id="IPR021352">
    <property type="entry name" value="DUF2971"/>
</dbReference>
<comment type="caution">
    <text evidence="1">The sequence shown here is derived from an EMBL/GenBank/DDBJ whole genome shotgun (WGS) entry which is preliminary data.</text>
</comment>
<dbReference type="RefSeq" id="WP_212231881.1">
    <property type="nucleotide sequence ID" value="NZ_JAGUCN010000043.1"/>
</dbReference>
<reference evidence="1 2" key="1">
    <citation type="journal article" date="2014" name="Int. J. Syst. Evol. Microbiol.">
        <title>Carboxylicivirga gen. nov. in the family Marinilabiliaceae with two novel species, Carboxylicivirga mesophila sp. nov. and Carboxylicivirga taeanensis sp. nov., and reclassification of Cytophaga fermentans as Saccharicrinis fermentans gen. nov., comb. nov.</title>
        <authorList>
            <person name="Yang S.H."/>
            <person name="Seo H.S."/>
            <person name="Woo J.H."/>
            <person name="Oh H.M."/>
            <person name="Jang H."/>
            <person name="Lee J.H."/>
            <person name="Kim S.J."/>
            <person name="Kwon K.K."/>
        </authorList>
    </citation>
    <scope>NUCLEOTIDE SEQUENCE [LARGE SCALE GENOMIC DNA]</scope>
    <source>
        <strain evidence="1 2">JCM 18290</strain>
    </source>
</reference>
<dbReference type="EMBL" id="JAGUCN010000043">
    <property type="protein sequence ID" value="MBS2213964.1"/>
    <property type="molecule type" value="Genomic_DNA"/>
</dbReference>
<accession>A0ABS5KGF6</accession>
<name>A0ABS5KGF6_9BACT</name>
<sequence length="259" mass="30857">MNTNKYIYKYVNKEDGMRILFDNTLKFSSPNDFNDPFDCYDELLKYDITKEFIEEQIKIGILKFENDEDKLPLHEQKKLLSNLYNSDNETIRNSLSFLRNDLKISCFSELYNQILMWSHYADKHSGFCIGFDLDLLSSSIDFILSKVNYSHDFEKINYCLSPNKALEYMISNKSIHWEYEKEIRLRTNIRKTNFKDSENGIVEINKDCIKEIYIGSKSHISNEEAYLLETKYSNFNTIIKKMELDKNSFKLNDMNWINN</sequence>
<organism evidence="1 2">
    <name type="scientific">Carboxylicivirga mesophila</name>
    <dbReference type="NCBI Taxonomy" id="1166478"/>
    <lineage>
        <taxon>Bacteria</taxon>
        <taxon>Pseudomonadati</taxon>
        <taxon>Bacteroidota</taxon>
        <taxon>Bacteroidia</taxon>
        <taxon>Marinilabiliales</taxon>
        <taxon>Marinilabiliaceae</taxon>
        <taxon>Carboxylicivirga</taxon>
    </lineage>
</organism>
<dbReference type="Proteomes" id="UP000721861">
    <property type="component" value="Unassembled WGS sequence"/>
</dbReference>
<dbReference type="Pfam" id="PF11185">
    <property type="entry name" value="DUF2971"/>
    <property type="match status" value="1"/>
</dbReference>
<keyword evidence="2" id="KW-1185">Reference proteome</keyword>
<proteinExistence type="predicted"/>